<dbReference type="GO" id="GO:0004674">
    <property type="term" value="F:protein serine/threonine kinase activity"/>
    <property type="evidence" value="ECO:0007669"/>
    <property type="project" value="UniProtKB-EC"/>
</dbReference>
<dbReference type="EC" id="2.7.11.1" evidence="1"/>
<dbReference type="InterPro" id="IPR008271">
    <property type="entry name" value="Ser/Thr_kinase_AS"/>
</dbReference>
<evidence type="ECO:0000313" key="4">
    <source>
        <dbReference type="WBParaSite" id="SPAL_0000576600.1"/>
    </source>
</evidence>
<evidence type="ECO:0000256" key="1">
    <source>
        <dbReference type="ARBA" id="ARBA00012513"/>
    </source>
</evidence>
<name>A0A0N5BII2_STREA</name>
<reference evidence="4" key="1">
    <citation type="submission" date="2017-02" db="UniProtKB">
        <authorList>
            <consortium name="WormBaseParasite"/>
        </authorList>
    </citation>
    <scope>IDENTIFICATION</scope>
</reference>
<evidence type="ECO:0000259" key="2">
    <source>
        <dbReference type="PROSITE" id="PS50011"/>
    </source>
</evidence>
<dbReference type="SUPFAM" id="SSF56112">
    <property type="entry name" value="Protein kinase-like (PK-like)"/>
    <property type="match status" value="1"/>
</dbReference>
<sequence length="366" mass="42183">MLESVETLFKSLSYLSRFHIVHGDLKSTNILVQQLSPSHTKKLVLHDFGLAAHPGQFETTSTFYGPLRYASLDVHNNLRTQRADIFMVMYNLLDWLNLCPWCSDDSIEVVKNKKENFQMNISQFLSKQSCDENLVKYFENVFQILLSLDYKETPNYSLLSELTKKHALYYNNIFTKHENNVLNVQSIPTKFEILEIDSPKKPSNITIISTTIDPISMKNLYQQLSTNFEVVLAISSFCVNSCSSGFVLVYKLHNIPFFKKPIVTSQAITKYFSKSLSECNLITEGILYGLKLLKKEFKKFFIVFNNTVLYDMLNNFKNYGTCESIYNMELTKEFEGTECTIYSTSDKYLTELSTAEAMASNVNLRK</sequence>
<dbReference type="InterPro" id="IPR011009">
    <property type="entry name" value="Kinase-like_dom_sf"/>
</dbReference>
<proteinExistence type="predicted"/>
<dbReference type="PANTHER" id="PTHR11909">
    <property type="entry name" value="CASEIN KINASE-RELATED"/>
    <property type="match status" value="1"/>
</dbReference>
<accession>A0A0N5BII2</accession>
<dbReference type="InterPro" id="IPR000719">
    <property type="entry name" value="Prot_kinase_dom"/>
</dbReference>
<dbReference type="InterPro" id="IPR050235">
    <property type="entry name" value="CK1_Ser-Thr_kinase"/>
</dbReference>
<dbReference type="Proteomes" id="UP000046392">
    <property type="component" value="Unplaced"/>
</dbReference>
<dbReference type="PROSITE" id="PS50011">
    <property type="entry name" value="PROTEIN_KINASE_DOM"/>
    <property type="match status" value="1"/>
</dbReference>
<protein>
    <recommendedName>
        <fullName evidence="1">non-specific serine/threonine protein kinase</fullName>
        <ecNumber evidence="1">2.7.11.1</ecNumber>
    </recommendedName>
</protein>
<feature type="domain" description="Protein kinase" evidence="2">
    <location>
        <begin position="1"/>
        <end position="169"/>
    </location>
</feature>
<evidence type="ECO:0000313" key="3">
    <source>
        <dbReference type="Proteomes" id="UP000046392"/>
    </source>
</evidence>
<dbReference type="STRING" id="174720.A0A0N5BII2"/>
<dbReference type="WBParaSite" id="SPAL_0000576600.1">
    <property type="protein sequence ID" value="SPAL_0000576600.1"/>
    <property type="gene ID" value="SPAL_0000576600"/>
</dbReference>
<dbReference type="GO" id="GO:0005524">
    <property type="term" value="F:ATP binding"/>
    <property type="evidence" value="ECO:0007669"/>
    <property type="project" value="InterPro"/>
</dbReference>
<organism evidence="3 4">
    <name type="scientific">Strongyloides papillosus</name>
    <name type="common">Intestinal threadworm</name>
    <dbReference type="NCBI Taxonomy" id="174720"/>
    <lineage>
        <taxon>Eukaryota</taxon>
        <taxon>Metazoa</taxon>
        <taxon>Ecdysozoa</taxon>
        <taxon>Nematoda</taxon>
        <taxon>Chromadorea</taxon>
        <taxon>Rhabditida</taxon>
        <taxon>Tylenchina</taxon>
        <taxon>Panagrolaimomorpha</taxon>
        <taxon>Strongyloidoidea</taxon>
        <taxon>Strongyloididae</taxon>
        <taxon>Strongyloides</taxon>
    </lineage>
</organism>
<keyword evidence="3" id="KW-1185">Reference proteome</keyword>
<dbReference type="Pfam" id="PF00069">
    <property type="entry name" value="Pkinase"/>
    <property type="match status" value="1"/>
</dbReference>
<dbReference type="Gene3D" id="1.10.510.10">
    <property type="entry name" value="Transferase(Phosphotransferase) domain 1"/>
    <property type="match status" value="1"/>
</dbReference>
<dbReference type="PROSITE" id="PS00108">
    <property type="entry name" value="PROTEIN_KINASE_ST"/>
    <property type="match status" value="1"/>
</dbReference>
<dbReference type="AlphaFoldDB" id="A0A0N5BII2"/>